<dbReference type="AlphaFoldDB" id="A0AAE1PW16"/>
<name>A0AAE1PW16_9EUCA</name>
<keyword evidence="2" id="KW-1185">Reference proteome</keyword>
<evidence type="ECO:0000313" key="1">
    <source>
        <dbReference type="EMBL" id="KAK4314474.1"/>
    </source>
</evidence>
<organism evidence="1 2">
    <name type="scientific">Petrolisthes manimaculis</name>
    <dbReference type="NCBI Taxonomy" id="1843537"/>
    <lineage>
        <taxon>Eukaryota</taxon>
        <taxon>Metazoa</taxon>
        <taxon>Ecdysozoa</taxon>
        <taxon>Arthropoda</taxon>
        <taxon>Crustacea</taxon>
        <taxon>Multicrustacea</taxon>
        <taxon>Malacostraca</taxon>
        <taxon>Eumalacostraca</taxon>
        <taxon>Eucarida</taxon>
        <taxon>Decapoda</taxon>
        <taxon>Pleocyemata</taxon>
        <taxon>Anomura</taxon>
        <taxon>Galatheoidea</taxon>
        <taxon>Porcellanidae</taxon>
        <taxon>Petrolisthes</taxon>
    </lineage>
</organism>
<reference evidence="1" key="1">
    <citation type="submission" date="2023-11" db="EMBL/GenBank/DDBJ databases">
        <title>Genome assemblies of two species of porcelain crab, Petrolisthes cinctipes and Petrolisthes manimaculis (Anomura: Porcellanidae).</title>
        <authorList>
            <person name="Angst P."/>
        </authorList>
    </citation>
    <scope>NUCLEOTIDE SEQUENCE</scope>
    <source>
        <strain evidence="1">PB745_02</strain>
        <tissue evidence="1">Gill</tissue>
    </source>
</reference>
<gene>
    <name evidence="1" type="ORF">Pmani_014179</name>
</gene>
<protein>
    <submittedName>
        <fullName evidence="1">Uncharacterized protein</fullName>
    </submittedName>
</protein>
<sequence length="284" mass="31146">MLVCSRTVASLTMAPAKRQLAQFLPILFLTYTTQMKTTVPHLPLTPDEGVLVQSAVTKLLSGPLSGQDLLLVTDDHTQRLLDLDQVVEAAGTSLTAVFLATQHSLLHTPRPAHHTKGTLLTALLLFHQDPTDFLLLLADNTYWNPSYLVLFCLNPNLNTTTVLSQPVVQRSHFILLLQPVGQVARQQILAFTSLPFQHNARGHSLVKSSLGVWNPDKFHSRCGRAGGSGNEGWREEGVVGEGVAWILVDWSGDPVLRIQRNFSGCAHTSGLPICFTHRTRGGRV</sequence>
<comment type="caution">
    <text evidence="1">The sequence shown here is derived from an EMBL/GenBank/DDBJ whole genome shotgun (WGS) entry which is preliminary data.</text>
</comment>
<proteinExistence type="predicted"/>
<evidence type="ECO:0000313" key="2">
    <source>
        <dbReference type="Proteomes" id="UP001292094"/>
    </source>
</evidence>
<dbReference type="Proteomes" id="UP001292094">
    <property type="component" value="Unassembled WGS sequence"/>
</dbReference>
<dbReference type="EMBL" id="JAWZYT010001218">
    <property type="protein sequence ID" value="KAK4314474.1"/>
    <property type="molecule type" value="Genomic_DNA"/>
</dbReference>
<accession>A0AAE1PW16</accession>